<dbReference type="PROSITE" id="PS00122">
    <property type="entry name" value="CARBOXYLESTERASE_B_1"/>
    <property type="match status" value="1"/>
</dbReference>
<comment type="caution">
    <text evidence="8">The sequence shown here is derived from an EMBL/GenBank/DDBJ whole genome shotgun (WGS) entry which is preliminary data.</text>
</comment>
<dbReference type="AlphaFoldDB" id="A0AAV8VPN4"/>
<keyword evidence="9" id="KW-1185">Reference proteome</keyword>
<evidence type="ECO:0000256" key="3">
    <source>
        <dbReference type="ARBA" id="ARBA00022801"/>
    </source>
</evidence>
<keyword evidence="3 6" id="KW-0378">Hydrolase</keyword>
<protein>
    <recommendedName>
        <fullName evidence="6">Carboxylic ester hydrolase</fullName>
        <ecNumber evidence="6">3.1.1.-</ecNumber>
    </recommendedName>
</protein>
<keyword evidence="4" id="KW-1015">Disulfide bond</keyword>
<dbReference type="GO" id="GO:0052689">
    <property type="term" value="F:carboxylic ester hydrolase activity"/>
    <property type="evidence" value="ECO:0007669"/>
    <property type="project" value="UniProtKB-KW"/>
</dbReference>
<dbReference type="EC" id="3.1.1.-" evidence="6"/>
<evidence type="ECO:0000256" key="2">
    <source>
        <dbReference type="ARBA" id="ARBA00022487"/>
    </source>
</evidence>
<sequence length="549" mass="61600">DESLQVTAADGVVQGRTSRTFSGRPFWAYRGIPYARPPLGGFRFRAPKPVEPWRGVLDATREGAACVEIFLRSNGVFTSGQEDCLLVNVFTPQDPQAVYGLLPVMVWIYGGAFIEGNSSAVMWGPEFLLEEDVVVVTFNYRTGMMGNRRRPGFLSTEDSASPGNYGLKDQNLALKWVQKNIQSFGGNPKLVTVFGQSAGAASVLYHVASPKSKGLFHRAIASSGSSLSNFARKKGSRDTAFKVGTGLGIETKSSKELMSKLRKARLQDLNAVARTVTALGLVTLTQQGFPFGPVIEHRHKDAFISRSTYALLEKGDFNKVPIILGTTSGEAEFFKTFIKSIKPLTIIYDLSPGSFPNPAMNIDGFEKRREAGMEITRHYFKSNSVFDGSVEEIEFLLSDDQFLRPIRKTIQFMYKYVPVYFYVFSYLSDYGVSGFDDELKDGHRGVTHSEDLTYLWKGALRSFPENEKDKLMISKMVKLWTNFAKTGNPTPRPEELLENITWPPVKSPVDIKYLNIDSTLSISSNFREEYMQFWDYLYEKYGGKSYVTY</sequence>
<evidence type="ECO:0000259" key="7">
    <source>
        <dbReference type="Pfam" id="PF00135"/>
    </source>
</evidence>
<gene>
    <name evidence="8" type="ORF">NQ315_016382</name>
</gene>
<evidence type="ECO:0000313" key="8">
    <source>
        <dbReference type="EMBL" id="KAJ8916243.1"/>
    </source>
</evidence>
<reference evidence="8 9" key="1">
    <citation type="journal article" date="2023" name="Insect Mol. Biol.">
        <title>Genome sequencing provides insights into the evolution of gene families encoding plant cell wall-degrading enzymes in longhorned beetles.</title>
        <authorList>
            <person name="Shin N.R."/>
            <person name="Okamura Y."/>
            <person name="Kirsch R."/>
            <person name="Pauchet Y."/>
        </authorList>
    </citation>
    <scope>NUCLEOTIDE SEQUENCE [LARGE SCALE GENOMIC DNA]</scope>
    <source>
        <strain evidence="8">EAD_L_NR</strain>
    </source>
</reference>
<dbReference type="Pfam" id="PF00135">
    <property type="entry name" value="COesterase"/>
    <property type="match status" value="1"/>
</dbReference>
<dbReference type="EMBL" id="JANEYG010000044">
    <property type="protein sequence ID" value="KAJ8916243.1"/>
    <property type="molecule type" value="Genomic_DNA"/>
</dbReference>
<keyword evidence="2" id="KW-0719">Serine esterase</keyword>
<keyword evidence="5" id="KW-0325">Glycoprotein</keyword>
<dbReference type="PANTHER" id="PTHR11559">
    <property type="entry name" value="CARBOXYLESTERASE"/>
    <property type="match status" value="1"/>
</dbReference>
<dbReference type="InterPro" id="IPR029058">
    <property type="entry name" value="AB_hydrolase_fold"/>
</dbReference>
<organism evidence="8 9">
    <name type="scientific">Exocentrus adspersus</name>
    <dbReference type="NCBI Taxonomy" id="1586481"/>
    <lineage>
        <taxon>Eukaryota</taxon>
        <taxon>Metazoa</taxon>
        <taxon>Ecdysozoa</taxon>
        <taxon>Arthropoda</taxon>
        <taxon>Hexapoda</taxon>
        <taxon>Insecta</taxon>
        <taxon>Pterygota</taxon>
        <taxon>Neoptera</taxon>
        <taxon>Endopterygota</taxon>
        <taxon>Coleoptera</taxon>
        <taxon>Polyphaga</taxon>
        <taxon>Cucujiformia</taxon>
        <taxon>Chrysomeloidea</taxon>
        <taxon>Cerambycidae</taxon>
        <taxon>Lamiinae</taxon>
        <taxon>Acanthocinini</taxon>
        <taxon>Exocentrus</taxon>
    </lineage>
</organism>
<evidence type="ECO:0000256" key="6">
    <source>
        <dbReference type="RuleBase" id="RU361235"/>
    </source>
</evidence>
<accession>A0AAV8VPN4</accession>
<dbReference type="SUPFAM" id="SSF53474">
    <property type="entry name" value="alpha/beta-Hydrolases"/>
    <property type="match status" value="1"/>
</dbReference>
<evidence type="ECO:0000256" key="5">
    <source>
        <dbReference type="ARBA" id="ARBA00023180"/>
    </source>
</evidence>
<evidence type="ECO:0000256" key="1">
    <source>
        <dbReference type="ARBA" id="ARBA00005964"/>
    </source>
</evidence>
<dbReference type="InterPro" id="IPR050309">
    <property type="entry name" value="Type-B_Carboxylest/Lipase"/>
</dbReference>
<dbReference type="Proteomes" id="UP001159042">
    <property type="component" value="Unassembled WGS sequence"/>
</dbReference>
<dbReference type="Gene3D" id="3.40.50.1820">
    <property type="entry name" value="alpha/beta hydrolase"/>
    <property type="match status" value="1"/>
</dbReference>
<name>A0AAV8VPN4_9CUCU</name>
<dbReference type="InterPro" id="IPR019826">
    <property type="entry name" value="Carboxylesterase_B_AS"/>
</dbReference>
<evidence type="ECO:0000256" key="4">
    <source>
        <dbReference type="ARBA" id="ARBA00023157"/>
    </source>
</evidence>
<feature type="domain" description="Carboxylesterase type B" evidence="7">
    <location>
        <begin position="4"/>
        <end position="534"/>
    </location>
</feature>
<evidence type="ECO:0000313" key="9">
    <source>
        <dbReference type="Proteomes" id="UP001159042"/>
    </source>
</evidence>
<dbReference type="InterPro" id="IPR002018">
    <property type="entry name" value="CarbesteraseB"/>
</dbReference>
<proteinExistence type="inferred from homology"/>
<comment type="similarity">
    <text evidence="1 6">Belongs to the type-B carboxylesterase/lipase family.</text>
</comment>
<feature type="non-terminal residue" evidence="8">
    <location>
        <position position="1"/>
    </location>
</feature>